<feature type="transmembrane region" description="Helical" evidence="1">
    <location>
        <begin position="387"/>
        <end position="408"/>
    </location>
</feature>
<comment type="caution">
    <text evidence="2">The sequence shown here is derived from an EMBL/GenBank/DDBJ whole genome shotgun (WGS) entry which is preliminary data.</text>
</comment>
<dbReference type="SUPFAM" id="SSF103473">
    <property type="entry name" value="MFS general substrate transporter"/>
    <property type="match status" value="1"/>
</dbReference>
<dbReference type="PANTHER" id="PTHR23530">
    <property type="entry name" value="TRANSPORT PROTEIN-RELATED"/>
    <property type="match status" value="1"/>
</dbReference>
<dbReference type="InterPro" id="IPR011701">
    <property type="entry name" value="MFS"/>
</dbReference>
<keyword evidence="1" id="KW-0812">Transmembrane</keyword>
<feature type="transmembrane region" description="Helical" evidence="1">
    <location>
        <begin position="224"/>
        <end position="246"/>
    </location>
</feature>
<feature type="transmembrane region" description="Helical" evidence="1">
    <location>
        <begin position="171"/>
        <end position="187"/>
    </location>
</feature>
<feature type="transmembrane region" description="Helical" evidence="1">
    <location>
        <begin position="266"/>
        <end position="291"/>
    </location>
</feature>
<feature type="transmembrane region" description="Helical" evidence="1">
    <location>
        <begin position="20"/>
        <end position="40"/>
    </location>
</feature>
<feature type="transmembrane region" description="Helical" evidence="1">
    <location>
        <begin position="303"/>
        <end position="326"/>
    </location>
</feature>
<name>A0ABT6C293_9MICO</name>
<keyword evidence="3" id="KW-1185">Reference proteome</keyword>
<organism evidence="2 3">
    <name type="scientific">Luteipulveratus flavus</name>
    <dbReference type="NCBI Taxonomy" id="3031728"/>
    <lineage>
        <taxon>Bacteria</taxon>
        <taxon>Bacillati</taxon>
        <taxon>Actinomycetota</taxon>
        <taxon>Actinomycetes</taxon>
        <taxon>Micrococcales</taxon>
        <taxon>Dermacoccaceae</taxon>
        <taxon>Luteipulveratus</taxon>
    </lineage>
</organism>
<feature type="transmembrane region" description="Helical" evidence="1">
    <location>
        <begin position="106"/>
        <end position="127"/>
    </location>
</feature>
<sequence>MLISLLRRAHRPADATRVYYVGNALVDLFWVLSITLNLVYQVTVVDLSPFELVVVGTVLEATCFLFEIPTGIVADLYSRRLSIIIGVLLIGAGFTLQGAVPALWAVLLAQVVWGIGYTFTSGAWQAWITDEVGEERVQHVFTREQQLSLAATFVGTALAGVLGLVTVQLPMVLGGVAVMLVGIWLALRMPEEHFHRTPPQERETFAHLARSFKDGLATARTRPVVGSFFLVSLFVGLSSEAFDRLWTARILDDFALPSLFGSREPALWFTVFALISAALSLVASLAANRWAGRALTNLHPNRLLAGLVLVQVVGVVGLALLGNMWLALGAMWARAAAQKVAYPVQSAWLNRHVDSRSRATVLSMNGQADAIGQVVGGPPLGALGSRAGIPVALVVSAGVLAPAAAVYARLRPQR</sequence>
<dbReference type="InterPro" id="IPR036259">
    <property type="entry name" value="MFS_trans_sf"/>
</dbReference>
<gene>
    <name evidence="2" type="ORF">P4R38_01250</name>
</gene>
<keyword evidence="1" id="KW-1133">Transmembrane helix</keyword>
<dbReference type="InterPro" id="IPR053160">
    <property type="entry name" value="MFS_DHA3_Transporter"/>
</dbReference>
<dbReference type="Proteomes" id="UP001528912">
    <property type="component" value="Unassembled WGS sequence"/>
</dbReference>
<feature type="transmembrane region" description="Helical" evidence="1">
    <location>
        <begin position="52"/>
        <end position="74"/>
    </location>
</feature>
<evidence type="ECO:0000313" key="2">
    <source>
        <dbReference type="EMBL" id="MDF8262868.1"/>
    </source>
</evidence>
<dbReference type="EMBL" id="JAROAV010000004">
    <property type="protein sequence ID" value="MDF8262868.1"/>
    <property type="molecule type" value="Genomic_DNA"/>
</dbReference>
<feature type="transmembrane region" description="Helical" evidence="1">
    <location>
        <begin position="147"/>
        <end position="165"/>
    </location>
</feature>
<dbReference type="CDD" id="cd06174">
    <property type="entry name" value="MFS"/>
    <property type="match status" value="1"/>
</dbReference>
<proteinExistence type="predicted"/>
<feature type="transmembrane region" description="Helical" evidence="1">
    <location>
        <begin position="81"/>
        <end position="100"/>
    </location>
</feature>
<accession>A0ABT6C293</accession>
<protein>
    <submittedName>
        <fullName evidence="2">MFS transporter</fullName>
    </submittedName>
</protein>
<evidence type="ECO:0000313" key="3">
    <source>
        <dbReference type="Proteomes" id="UP001528912"/>
    </source>
</evidence>
<dbReference type="Gene3D" id="1.20.1250.20">
    <property type="entry name" value="MFS general substrate transporter like domains"/>
    <property type="match status" value="1"/>
</dbReference>
<dbReference type="Pfam" id="PF07690">
    <property type="entry name" value="MFS_1"/>
    <property type="match status" value="1"/>
</dbReference>
<reference evidence="2 3" key="1">
    <citation type="submission" date="2023-03" db="EMBL/GenBank/DDBJ databases">
        <title>YIM 133296 draft genome.</title>
        <authorList>
            <person name="Xiong L."/>
        </authorList>
    </citation>
    <scope>NUCLEOTIDE SEQUENCE [LARGE SCALE GENOMIC DNA]</scope>
    <source>
        <strain evidence="2 3">YIM 133296</strain>
    </source>
</reference>
<evidence type="ECO:0000256" key="1">
    <source>
        <dbReference type="SAM" id="Phobius"/>
    </source>
</evidence>
<keyword evidence="1" id="KW-0472">Membrane</keyword>
<dbReference type="PANTHER" id="PTHR23530:SF1">
    <property type="entry name" value="PERMEASE, MAJOR FACILITATOR SUPERFAMILY-RELATED"/>
    <property type="match status" value="1"/>
</dbReference>
<dbReference type="RefSeq" id="WP_277190652.1">
    <property type="nucleotide sequence ID" value="NZ_JAROAV010000004.1"/>
</dbReference>